<gene>
    <name evidence="3" type="ORF">SAMN05192561_103226</name>
</gene>
<dbReference type="STRING" id="1267564.SAMN05192561_103226"/>
<dbReference type="RefSeq" id="WP_092816787.1">
    <property type="nucleotide sequence ID" value="NZ_FNWU01000003.1"/>
</dbReference>
<dbReference type="AlphaFoldDB" id="A0A1H6ILI6"/>
<feature type="compositionally biased region" description="Basic and acidic residues" evidence="1">
    <location>
        <begin position="8"/>
        <end position="22"/>
    </location>
</feature>
<proteinExistence type="predicted"/>
<dbReference type="Pfam" id="PF10006">
    <property type="entry name" value="DUF2249"/>
    <property type="match status" value="1"/>
</dbReference>
<evidence type="ECO:0000313" key="4">
    <source>
        <dbReference type="Proteomes" id="UP000199215"/>
    </source>
</evidence>
<protein>
    <submittedName>
        <fullName evidence="3">Uncharacterized conserved protein</fullName>
    </submittedName>
</protein>
<feature type="domain" description="DUF2249" evidence="2">
    <location>
        <begin position="8"/>
        <end position="72"/>
    </location>
</feature>
<evidence type="ECO:0000259" key="2">
    <source>
        <dbReference type="Pfam" id="PF10006"/>
    </source>
</evidence>
<sequence>MSATTARLDVRESDDPPFERINDALTDLGPDDRLTLVNGFEPEPLYDVLERRGFRYETTRVADDEWHVEIERA</sequence>
<dbReference type="InterPro" id="IPR018720">
    <property type="entry name" value="DUF2249"/>
</dbReference>
<evidence type="ECO:0000256" key="1">
    <source>
        <dbReference type="SAM" id="MobiDB-lite"/>
    </source>
</evidence>
<keyword evidence="4" id="KW-1185">Reference proteome</keyword>
<name>A0A1H6ILI6_9EURY</name>
<feature type="region of interest" description="Disordered" evidence="1">
    <location>
        <begin position="1"/>
        <end position="25"/>
    </location>
</feature>
<dbReference type="OrthoDB" id="281801at2157"/>
<dbReference type="Proteomes" id="UP000199215">
    <property type="component" value="Unassembled WGS sequence"/>
</dbReference>
<accession>A0A1H6ILI6</accession>
<reference evidence="3 4" key="1">
    <citation type="submission" date="2016-10" db="EMBL/GenBank/DDBJ databases">
        <authorList>
            <person name="de Groot N.N."/>
        </authorList>
    </citation>
    <scope>NUCLEOTIDE SEQUENCE [LARGE SCALE GENOMIC DNA]</scope>
    <source>
        <strain evidence="3 4">IBRC-M10418</strain>
    </source>
</reference>
<evidence type="ECO:0000313" key="3">
    <source>
        <dbReference type="EMBL" id="SEH50448.1"/>
    </source>
</evidence>
<dbReference type="EMBL" id="FNWU01000003">
    <property type="protein sequence ID" value="SEH50448.1"/>
    <property type="molecule type" value="Genomic_DNA"/>
</dbReference>
<organism evidence="3 4">
    <name type="scientific">Halopenitus malekzadehii</name>
    <dbReference type="NCBI Taxonomy" id="1267564"/>
    <lineage>
        <taxon>Archaea</taxon>
        <taxon>Methanobacteriati</taxon>
        <taxon>Methanobacteriota</taxon>
        <taxon>Stenosarchaea group</taxon>
        <taxon>Halobacteria</taxon>
        <taxon>Halobacteriales</taxon>
        <taxon>Haloferacaceae</taxon>
        <taxon>Halopenitus</taxon>
    </lineage>
</organism>